<dbReference type="PANTHER" id="PTHR42791:SF2">
    <property type="entry name" value="N-ACETYLTRANSFERASE DOMAIN-CONTAINING PROTEIN"/>
    <property type="match status" value="1"/>
</dbReference>
<dbReference type="Proteomes" id="UP001281003">
    <property type="component" value="Unassembled WGS sequence"/>
</dbReference>
<dbReference type="CDD" id="cd04301">
    <property type="entry name" value="NAT_SF"/>
    <property type="match status" value="1"/>
</dbReference>
<dbReference type="EMBL" id="JAUTDP010000009">
    <property type="protein sequence ID" value="KAK3396693.1"/>
    <property type="molecule type" value="Genomic_DNA"/>
</dbReference>
<feature type="domain" description="N-acetyltransferase" evidence="1">
    <location>
        <begin position="74"/>
        <end position="214"/>
    </location>
</feature>
<comment type="caution">
    <text evidence="2">The sequence shown here is derived from an EMBL/GenBank/DDBJ whole genome shotgun (WGS) entry which is preliminary data.</text>
</comment>
<dbReference type="PROSITE" id="PS51186">
    <property type="entry name" value="GNAT"/>
    <property type="match status" value="1"/>
</dbReference>
<dbReference type="InterPro" id="IPR016181">
    <property type="entry name" value="Acyl_CoA_acyltransferase"/>
</dbReference>
<dbReference type="GO" id="GO:0016747">
    <property type="term" value="F:acyltransferase activity, transferring groups other than amino-acyl groups"/>
    <property type="evidence" value="ECO:0007669"/>
    <property type="project" value="InterPro"/>
</dbReference>
<reference evidence="2" key="2">
    <citation type="submission" date="2023-07" db="EMBL/GenBank/DDBJ databases">
        <authorList>
            <consortium name="Lawrence Berkeley National Laboratory"/>
            <person name="Haridas S."/>
            <person name="Hensen N."/>
            <person name="Bonometti L."/>
            <person name="Westerberg I."/>
            <person name="Brannstrom I.O."/>
            <person name="Guillou S."/>
            <person name="Cros-Aarteil S."/>
            <person name="Calhoun S."/>
            <person name="Kuo A."/>
            <person name="Mondo S."/>
            <person name="Pangilinan J."/>
            <person name="Riley R."/>
            <person name="LaButti K."/>
            <person name="Andreopoulos B."/>
            <person name="Lipzen A."/>
            <person name="Chen C."/>
            <person name="Yanf M."/>
            <person name="Daum C."/>
            <person name="Ng V."/>
            <person name="Clum A."/>
            <person name="Steindorff A."/>
            <person name="Ohm R."/>
            <person name="Martin F."/>
            <person name="Silar P."/>
            <person name="Natvig D."/>
            <person name="Lalanne C."/>
            <person name="Gautier V."/>
            <person name="Ament-velasquez S.L."/>
            <person name="Kruys A."/>
            <person name="Hutchinson M.I."/>
            <person name="Powell A.J."/>
            <person name="Barry K."/>
            <person name="Miller A.N."/>
            <person name="Grigoriev I.V."/>
            <person name="Debuchy R."/>
            <person name="Gladieux P."/>
            <person name="Thoren M.H."/>
            <person name="Johannesson H."/>
        </authorList>
    </citation>
    <scope>NUCLEOTIDE SEQUENCE</scope>
    <source>
        <strain evidence="2">FGSC 1904</strain>
    </source>
</reference>
<evidence type="ECO:0000313" key="2">
    <source>
        <dbReference type="EMBL" id="KAK3396693.1"/>
    </source>
</evidence>
<gene>
    <name evidence="2" type="ORF">B0T20DRAFT_358164</name>
</gene>
<name>A0AAE0PB88_SORBR</name>
<dbReference type="InterPro" id="IPR052523">
    <property type="entry name" value="Trichothecene_AcTrans"/>
</dbReference>
<dbReference type="Pfam" id="PF00583">
    <property type="entry name" value="Acetyltransf_1"/>
    <property type="match status" value="1"/>
</dbReference>
<dbReference type="InterPro" id="IPR000182">
    <property type="entry name" value="GNAT_dom"/>
</dbReference>
<proteinExistence type="predicted"/>
<sequence>MTITIRPATESDAPSVARIGTAAFAGTLSPLIFPRSQLATATITESDLTDDEIVWRTSMFIKRLREGKPCALAVEIDDATGEEKKVVGFAHWQKPGPEPEEVLGVEVRPATFDYDMFLKVVEAFTRKDREALGEGGHEGYWYAILIGVDPTQQGKGIGKKLVHWGLEQARKEGRDAYLTATEAGKPVYERCGFEALETYDCYGQPLTSMIWKLEKNQQ</sequence>
<organism evidence="2 3">
    <name type="scientific">Sordaria brevicollis</name>
    <dbReference type="NCBI Taxonomy" id="83679"/>
    <lineage>
        <taxon>Eukaryota</taxon>
        <taxon>Fungi</taxon>
        <taxon>Dikarya</taxon>
        <taxon>Ascomycota</taxon>
        <taxon>Pezizomycotina</taxon>
        <taxon>Sordariomycetes</taxon>
        <taxon>Sordariomycetidae</taxon>
        <taxon>Sordariales</taxon>
        <taxon>Sordariaceae</taxon>
        <taxon>Sordaria</taxon>
    </lineage>
</organism>
<dbReference type="Gene3D" id="3.40.630.30">
    <property type="match status" value="1"/>
</dbReference>
<protein>
    <submittedName>
        <fullName evidence="2">Acyl-CoA N-acyltransferase</fullName>
    </submittedName>
</protein>
<dbReference type="AlphaFoldDB" id="A0AAE0PB88"/>
<keyword evidence="3" id="KW-1185">Reference proteome</keyword>
<evidence type="ECO:0000259" key="1">
    <source>
        <dbReference type="PROSITE" id="PS51186"/>
    </source>
</evidence>
<accession>A0AAE0PB88</accession>
<reference evidence="2" key="1">
    <citation type="journal article" date="2023" name="Mol. Phylogenet. Evol.">
        <title>Genome-scale phylogeny and comparative genomics of the fungal order Sordariales.</title>
        <authorList>
            <person name="Hensen N."/>
            <person name="Bonometti L."/>
            <person name="Westerberg I."/>
            <person name="Brannstrom I.O."/>
            <person name="Guillou S."/>
            <person name="Cros-Aarteil S."/>
            <person name="Calhoun S."/>
            <person name="Haridas S."/>
            <person name="Kuo A."/>
            <person name="Mondo S."/>
            <person name="Pangilinan J."/>
            <person name="Riley R."/>
            <person name="LaButti K."/>
            <person name="Andreopoulos B."/>
            <person name="Lipzen A."/>
            <person name="Chen C."/>
            <person name="Yan M."/>
            <person name="Daum C."/>
            <person name="Ng V."/>
            <person name="Clum A."/>
            <person name="Steindorff A."/>
            <person name="Ohm R.A."/>
            <person name="Martin F."/>
            <person name="Silar P."/>
            <person name="Natvig D.O."/>
            <person name="Lalanne C."/>
            <person name="Gautier V."/>
            <person name="Ament-Velasquez S.L."/>
            <person name="Kruys A."/>
            <person name="Hutchinson M.I."/>
            <person name="Powell A.J."/>
            <person name="Barry K."/>
            <person name="Miller A.N."/>
            <person name="Grigoriev I.V."/>
            <person name="Debuchy R."/>
            <person name="Gladieux P."/>
            <person name="Hiltunen Thoren M."/>
            <person name="Johannesson H."/>
        </authorList>
    </citation>
    <scope>NUCLEOTIDE SEQUENCE</scope>
    <source>
        <strain evidence="2">FGSC 1904</strain>
    </source>
</reference>
<evidence type="ECO:0000313" key="3">
    <source>
        <dbReference type="Proteomes" id="UP001281003"/>
    </source>
</evidence>
<dbReference type="SUPFAM" id="SSF55729">
    <property type="entry name" value="Acyl-CoA N-acyltransferases (Nat)"/>
    <property type="match status" value="1"/>
</dbReference>
<dbReference type="PANTHER" id="PTHR42791">
    <property type="entry name" value="GNAT FAMILY ACETYLTRANSFERASE"/>
    <property type="match status" value="1"/>
</dbReference>